<keyword evidence="3" id="KW-0804">Transcription</keyword>
<dbReference type="PROSITE" id="PS50995">
    <property type="entry name" value="HTH_MARR_2"/>
    <property type="match status" value="1"/>
</dbReference>
<evidence type="ECO:0000256" key="2">
    <source>
        <dbReference type="ARBA" id="ARBA00023125"/>
    </source>
</evidence>
<dbReference type="InterPro" id="IPR052067">
    <property type="entry name" value="Metal_resp_HTH_trans_reg"/>
</dbReference>
<dbReference type="STRING" id="1423804.FD14_GL000323"/>
<dbReference type="AlphaFoldDB" id="A0A0R2FLX0"/>
<evidence type="ECO:0000256" key="3">
    <source>
        <dbReference type="ARBA" id="ARBA00023163"/>
    </source>
</evidence>
<gene>
    <name evidence="5" type="ORF">FD14_GL000323</name>
</gene>
<dbReference type="InterPro" id="IPR036390">
    <property type="entry name" value="WH_DNA-bd_sf"/>
</dbReference>
<dbReference type="SMART" id="SM00347">
    <property type="entry name" value="HTH_MARR"/>
    <property type="match status" value="1"/>
</dbReference>
<proteinExistence type="predicted"/>
<dbReference type="OrthoDB" id="1629605at2"/>
<dbReference type="PANTHER" id="PTHR35790:SF4">
    <property type="entry name" value="HTH-TYPE TRANSCRIPTIONAL REGULATOR PCHR"/>
    <property type="match status" value="1"/>
</dbReference>
<keyword evidence="2" id="KW-0238">DNA-binding</keyword>
<dbReference type="Pfam" id="PF01047">
    <property type="entry name" value="MarR"/>
    <property type="match status" value="1"/>
</dbReference>
<feature type="domain" description="HTH marR-type" evidence="4">
    <location>
        <begin position="1"/>
        <end position="156"/>
    </location>
</feature>
<dbReference type="Gene3D" id="1.10.10.10">
    <property type="entry name" value="Winged helix-like DNA-binding domain superfamily/Winged helix DNA-binding domain"/>
    <property type="match status" value="1"/>
</dbReference>
<dbReference type="GO" id="GO:0003677">
    <property type="term" value="F:DNA binding"/>
    <property type="evidence" value="ECO:0007669"/>
    <property type="project" value="UniProtKB-KW"/>
</dbReference>
<name>A0A0R2FLX0_9LACO</name>
<dbReference type="PATRIC" id="fig|1423804.4.peg.349"/>
<dbReference type="InterPro" id="IPR000835">
    <property type="entry name" value="HTH_MarR-typ"/>
</dbReference>
<dbReference type="Proteomes" id="UP000051442">
    <property type="component" value="Unassembled WGS sequence"/>
</dbReference>
<evidence type="ECO:0000313" key="6">
    <source>
        <dbReference type="Proteomes" id="UP000051442"/>
    </source>
</evidence>
<dbReference type="GO" id="GO:0003700">
    <property type="term" value="F:DNA-binding transcription factor activity"/>
    <property type="evidence" value="ECO:0007669"/>
    <property type="project" value="InterPro"/>
</dbReference>
<dbReference type="PANTHER" id="PTHR35790">
    <property type="entry name" value="HTH-TYPE TRANSCRIPTIONAL REGULATOR PCHR"/>
    <property type="match status" value="1"/>
</dbReference>
<evidence type="ECO:0000259" key="4">
    <source>
        <dbReference type="PROSITE" id="PS50995"/>
    </source>
</evidence>
<dbReference type="InterPro" id="IPR036388">
    <property type="entry name" value="WH-like_DNA-bd_sf"/>
</dbReference>
<reference evidence="5 6" key="1">
    <citation type="journal article" date="2015" name="Genome Announc.">
        <title>Expanding the biotechnology potential of lactobacilli through comparative genomics of 213 strains and associated genera.</title>
        <authorList>
            <person name="Sun Z."/>
            <person name="Harris H.M."/>
            <person name="McCann A."/>
            <person name="Guo C."/>
            <person name="Argimon S."/>
            <person name="Zhang W."/>
            <person name="Yang X."/>
            <person name="Jeffery I.B."/>
            <person name="Cooney J.C."/>
            <person name="Kagawa T.F."/>
            <person name="Liu W."/>
            <person name="Song Y."/>
            <person name="Salvetti E."/>
            <person name="Wrobel A."/>
            <person name="Rasinkangas P."/>
            <person name="Parkhill J."/>
            <person name="Rea M.C."/>
            <person name="O'Sullivan O."/>
            <person name="Ritari J."/>
            <person name="Douillard F.P."/>
            <person name="Paul Ross R."/>
            <person name="Yang R."/>
            <person name="Briner A.E."/>
            <person name="Felis G.E."/>
            <person name="de Vos W.M."/>
            <person name="Barrangou R."/>
            <person name="Klaenhammer T.R."/>
            <person name="Caufield P.W."/>
            <person name="Cui Y."/>
            <person name="Zhang H."/>
            <person name="O'Toole P.W."/>
        </authorList>
    </citation>
    <scope>NUCLEOTIDE SEQUENCE [LARGE SCALE GENOMIC DNA]</scope>
    <source>
        <strain evidence="5 6">DSM 23365</strain>
    </source>
</reference>
<evidence type="ECO:0000313" key="5">
    <source>
        <dbReference type="EMBL" id="KRN25437.1"/>
    </source>
</evidence>
<protein>
    <recommendedName>
        <fullName evidence="4">HTH marR-type domain-containing protein</fullName>
    </recommendedName>
</protein>
<dbReference type="SUPFAM" id="SSF46785">
    <property type="entry name" value="Winged helix' DNA-binding domain"/>
    <property type="match status" value="1"/>
</dbReference>
<accession>A0A0R2FLX0</accession>
<dbReference type="EMBL" id="AYZM01000068">
    <property type="protein sequence ID" value="KRN25437.1"/>
    <property type="molecule type" value="Genomic_DNA"/>
</dbReference>
<keyword evidence="1" id="KW-0805">Transcription regulation</keyword>
<dbReference type="RefSeq" id="WP_054735264.1">
    <property type="nucleotide sequence ID" value="NZ_AYZM01000068.1"/>
</dbReference>
<comment type="caution">
    <text evidence="5">The sequence shown here is derived from an EMBL/GenBank/DDBJ whole genome shotgun (WGS) entry which is preliminary data.</text>
</comment>
<evidence type="ECO:0000256" key="1">
    <source>
        <dbReference type="ARBA" id="ARBA00023015"/>
    </source>
</evidence>
<sequence>MTNLQTLRQVIQSLEAHRGDFHDVLMQRMRHDSRLTPTQLEHLGHQRLNHSEIEILSLVNQTHELPYKTLTSQVNFSQGMLSRYVKKLLTAELLVKVPLPNNKKAYDLAITPTGTILAELHDALHREEAAAYNTVLAQFSESELETTEAVLRAMGQVSLKA</sequence>
<keyword evidence="6" id="KW-1185">Reference proteome</keyword>
<organism evidence="5 6">
    <name type="scientific">Secundilactobacillus similis DSM 23365 = JCM 2765</name>
    <dbReference type="NCBI Taxonomy" id="1423804"/>
    <lineage>
        <taxon>Bacteria</taxon>
        <taxon>Bacillati</taxon>
        <taxon>Bacillota</taxon>
        <taxon>Bacilli</taxon>
        <taxon>Lactobacillales</taxon>
        <taxon>Lactobacillaceae</taxon>
        <taxon>Secundilactobacillus</taxon>
    </lineage>
</organism>